<feature type="domain" description="K Homology" evidence="3">
    <location>
        <begin position="1107"/>
        <end position="1178"/>
    </location>
</feature>
<feature type="compositionally biased region" description="Basic and acidic residues" evidence="2">
    <location>
        <begin position="536"/>
        <end position="545"/>
    </location>
</feature>
<evidence type="ECO:0000256" key="1">
    <source>
        <dbReference type="PROSITE-ProRule" id="PRU00117"/>
    </source>
</evidence>
<dbReference type="PROSITE" id="PS50084">
    <property type="entry name" value="KH_TYPE_1"/>
    <property type="match status" value="6"/>
</dbReference>
<comment type="caution">
    <text evidence="4">The sequence shown here is derived from an EMBL/GenBank/DDBJ whole genome shotgun (WGS) entry which is preliminary data.</text>
</comment>
<evidence type="ECO:0000256" key="2">
    <source>
        <dbReference type="SAM" id="MobiDB-lite"/>
    </source>
</evidence>
<dbReference type="GO" id="GO:0005634">
    <property type="term" value="C:nucleus"/>
    <property type="evidence" value="ECO:0007669"/>
    <property type="project" value="TreeGrafter"/>
</dbReference>
<dbReference type="SMART" id="SM00322">
    <property type="entry name" value="KH"/>
    <property type="match status" value="6"/>
</dbReference>
<feature type="region of interest" description="Disordered" evidence="2">
    <location>
        <begin position="229"/>
        <end position="419"/>
    </location>
</feature>
<dbReference type="InterPro" id="IPR004087">
    <property type="entry name" value="KH_dom"/>
</dbReference>
<feature type="compositionally biased region" description="Polar residues" evidence="2">
    <location>
        <begin position="300"/>
        <end position="312"/>
    </location>
</feature>
<dbReference type="GO" id="GO:0048170">
    <property type="term" value="P:positive regulation of long-term neuronal synaptic plasticity"/>
    <property type="evidence" value="ECO:0007669"/>
    <property type="project" value="TreeGrafter"/>
</dbReference>
<feature type="domain" description="K Homology" evidence="3">
    <location>
        <begin position="894"/>
        <end position="959"/>
    </location>
</feature>
<evidence type="ECO:0000313" key="5">
    <source>
        <dbReference type="Proteomes" id="UP000466442"/>
    </source>
</evidence>
<keyword evidence="5" id="KW-1185">Reference proteome</keyword>
<sequence length="1189" mass="131598">MGGSESKPPENRGAFSETEARRLQERIQRVEMENERMRREAERERDRVRQMENEKLQDAQRQIRELKALKAEQLKREEEKRKEVELLRKEKDALNADNLKKEEGIKPVPLMNVDLNKPLWQQRNESSSLPTPSQVPQRAHKPPAPQPPVDSNARAMGSQSGPISGNGPNSGAMGPQSGAMGPQSGAMGPQLGYLGQQQDPVMGNLGPHLIGPLNHLQGAQGFPLGPPPFLPGQGPMGPQQFGPQPMHQGQYWNSSFQGGPVPPNWNRETPRFGQGGPNRSNFQPYNNGPTKTFYPRNRKPGNNLTSGNQQEANVGISKQGAIPKNIKSDDQQKINENKPKRQPKNQVAETTDNSKSVPTPQSCVKAKNKNSKPKNSTQNSKDSQDSDGSSQRGKGVPKTGKEKNRKQKHEERQLFLGASQKVENYLAKLEAQRAEPEDEPRVLNLNDLAGMFSENVEDTGENSNKKKPIEDLAQLLSDKPELVAGGIKNLIELANMFKNDSAESVQAPPHPNGVPKTRKNEGAKQKNGPSTTLDPDFLRRIRELGLSKISEGENESTSVPRCPANKKTVMKPVHQKKIKKASSDVSSDADDLDSDDLSDSDSDFTSASKDSFSTAMETKQQPLFGQPKHARSKKHGFKKGFDPNLQPDKLPPLNSKNLGKNKYLEKFINKKIPTIQEAAAMGIKKQQLQRNVTGVVLVAGNTIKGATTVMDIIEFGQEHSNARAKFLEFDQNDPEEDSPRFSDEFSIKPELMGLAIGAQGTYIEQVRKLEGISKILLKQGSVYIQGENVKAVQKARAMLEFSEKSVMVKQSLVGRIIGKNGRGIQEILEKSGLARLNVKQEDEVELIWKGSGFVNFILVGTLESIAEAEALLEQFEENDIDDSNQLGLDEDLSLYCSEEFFVPEGLMGLAIGAEGANLQKARNLEGIVKINREGRKFVVFGETPQAIQKARSMLELKEDFFLVKKERVAQVIGKNGKIVQEIKEKSGVVRVNVRKEGETEQSGLSDNGYVLISIVGNAETIAKANTLLNNRLEEIEKMERREMLSVSFTIKSELMCYAIGAKGANIQAARKLDGVSKIVHEGSTFTIFGENCRAIEEARALLEIKEQYEYVERRLLGKVIGRYGLVVKEIIEKSGVALFKVEGESSSFKSSYDVIPIRIVGTNKSVDTAVVFLKMTLEPFSRLPLLHNI</sequence>
<dbReference type="GO" id="GO:0051028">
    <property type="term" value="P:mRNA transport"/>
    <property type="evidence" value="ECO:0007669"/>
    <property type="project" value="TreeGrafter"/>
</dbReference>
<accession>A0A6A4JE06</accession>
<organism evidence="4 5">
    <name type="scientific">Apolygus lucorum</name>
    <name type="common">Small green plant bug</name>
    <name type="synonym">Lygocoris lucorum</name>
    <dbReference type="NCBI Taxonomy" id="248454"/>
    <lineage>
        <taxon>Eukaryota</taxon>
        <taxon>Metazoa</taxon>
        <taxon>Ecdysozoa</taxon>
        <taxon>Arthropoda</taxon>
        <taxon>Hexapoda</taxon>
        <taxon>Insecta</taxon>
        <taxon>Pterygota</taxon>
        <taxon>Neoptera</taxon>
        <taxon>Paraneoptera</taxon>
        <taxon>Hemiptera</taxon>
        <taxon>Heteroptera</taxon>
        <taxon>Panheteroptera</taxon>
        <taxon>Cimicomorpha</taxon>
        <taxon>Miridae</taxon>
        <taxon>Mirini</taxon>
        <taxon>Apolygus</taxon>
    </lineage>
</organism>
<feature type="compositionally biased region" description="Polar residues" evidence="2">
    <location>
        <begin position="119"/>
        <end position="136"/>
    </location>
</feature>
<keyword evidence="1" id="KW-0694">RNA-binding</keyword>
<dbReference type="GO" id="GO:0003730">
    <property type="term" value="F:mRNA 3'-UTR binding"/>
    <property type="evidence" value="ECO:0007669"/>
    <property type="project" value="TreeGrafter"/>
</dbReference>
<dbReference type="GO" id="GO:0045727">
    <property type="term" value="P:positive regulation of translation"/>
    <property type="evidence" value="ECO:0007669"/>
    <property type="project" value="TreeGrafter"/>
</dbReference>
<feature type="domain" description="K Homology" evidence="3">
    <location>
        <begin position="739"/>
        <end position="804"/>
    </location>
</feature>
<dbReference type="CDD" id="cd22426">
    <property type="entry name" value="KH_I_FMR1_FXR_rpt2"/>
    <property type="match status" value="3"/>
</dbReference>
<dbReference type="InterPro" id="IPR036612">
    <property type="entry name" value="KH_dom_type_1_sf"/>
</dbReference>
<dbReference type="GO" id="GO:0043005">
    <property type="term" value="C:neuron projection"/>
    <property type="evidence" value="ECO:0007669"/>
    <property type="project" value="TreeGrafter"/>
</dbReference>
<feature type="region of interest" description="Disordered" evidence="2">
    <location>
        <begin position="88"/>
        <end position="206"/>
    </location>
</feature>
<dbReference type="GO" id="GO:0098793">
    <property type="term" value="C:presynapse"/>
    <property type="evidence" value="ECO:0007669"/>
    <property type="project" value="GOC"/>
</dbReference>
<feature type="compositionally biased region" description="Basic residues" evidence="2">
    <location>
        <begin position="628"/>
        <end position="638"/>
    </location>
</feature>
<dbReference type="InterPro" id="IPR040148">
    <property type="entry name" value="FMR1"/>
</dbReference>
<feature type="compositionally biased region" description="Basic and acidic residues" evidence="2">
    <location>
        <begin position="88"/>
        <end position="105"/>
    </location>
</feature>
<dbReference type="GO" id="GO:0010494">
    <property type="term" value="C:cytoplasmic stress granule"/>
    <property type="evidence" value="ECO:0007669"/>
    <property type="project" value="TreeGrafter"/>
</dbReference>
<feature type="compositionally biased region" description="Polar residues" evidence="2">
    <location>
        <begin position="344"/>
        <end position="362"/>
    </location>
</feature>
<dbReference type="GO" id="GO:0048513">
    <property type="term" value="P:animal organ development"/>
    <property type="evidence" value="ECO:0007669"/>
    <property type="project" value="TreeGrafter"/>
</dbReference>
<dbReference type="EMBL" id="WIXP02000010">
    <property type="protein sequence ID" value="KAF6204482.1"/>
    <property type="molecule type" value="Genomic_DNA"/>
</dbReference>
<feature type="compositionally biased region" description="Low complexity" evidence="2">
    <location>
        <begin position="157"/>
        <end position="171"/>
    </location>
</feature>
<feature type="domain" description="K Homology" evidence="3">
    <location>
        <begin position="805"/>
        <end position="877"/>
    </location>
</feature>
<dbReference type="OrthoDB" id="424249at2759"/>
<evidence type="ECO:0000259" key="3">
    <source>
        <dbReference type="SMART" id="SM00322"/>
    </source>
</evidence>
<dbReference type="AlphaFoldDB" id="A0A6A4JE06"/>
<dbReference type="GO" id="GO:0045182">
    <property type="term" value="F:translation regulator activity"/>
    <property type="evidence" value="ECO:0007669"/>
    <property type="project" value="TreeGrafter"/>
</dbReference>
<feature type="compositionally biased region" description="Acidic residues" evidence="2">
    <location>
        <begin position="587"/>
        <end position="602"/>
    </location>
</feature>
<dbReference type="GO" id="GO:0043488">
    <property type="term" value="P:regulation of mRNA stability"/>
    <property type="evidence" value="ECO:0007669"/>
    <property type="project" value="TreeGrafter"/>
</dbReference>
<evidence type="ECO:0000313" key="4">
    <source>
        <dbReference type="EMBL" id="KAF6204482.1"/>
    </source>
</evidence>
<feature type="region of interest" description="Disordered" evidence="2">
    <location>
        <begin position="1"/>
        <end position="58"/>
    </location>
</feature>
<feature type="compositionally biased region" description="Basic and acidic residues" evidence="2">
    <location>
        <begin position="326"/>
        <end position="339"/>
    </location>
</feature>
<feature type="compositionally biased region" description="Low complexity" evidence="2">
    <location>
        <begin position="231"/>
        <end position="250"/>
    </location>
</feature>
<dbReference type="InterPro" id="IPR004088">
    <property type="entry name" value="KH_dom_type_1"/>
</dbReference>
<dbReference type="SUPFAM" id="SSF54791">
    <property type="entry name" value="Eukaryotic type KH-domain (KH-domain type I)"/>
    <property type="match status" value="4"/>
</dbReference>
<feature type="compositionally biased region" description="Low complexity" evidence="2">
    <location>
        <begin position="373"/>
        <end position="394"/>
    </location>
</feature>
<name>A0A6A4JE06_APOLU</name>
<dbReference type="GO" id="GO:0099577">
    <property type="term" value="P:regulation of translation at presynapse, modulating synaptic transmission"/>
    <property type="evidence" value="ECO:0007669"/>
    <property type="project" value="TreeGrafter"/>
</dbReference>
<feature type="compositionally biased region" description="Low complexity" evidence="2">
    <location>
        <begin position="603"/>
        <end position="615"/>
    </location>
</feature>
<dbReference type="PANTHER" id="PTHR10603">
    <property type="entry name" value="FRAGILE X MENTAL RETARDATION SYNDROME-RELATED PROTEIN"/>
    <property type="match status" value="1"/>
</dbReference>
<feature type="region of interest" description="Disordered" evidence="2">
    <location>
        <begin position="501"/>
        <end position="656"/>
    </location>
</feature>
<proteinExistence type="predicted"/>
<dbReference type="PANTHER" id="PTHR10603:SF7">
    <property type="entry name" value="FRAGILE X MESSENGER RIBONUCLEOPROTEIN 1 HOMOLOG"/>
    <property type="match status" value="1"/>
</dbReference>
<gene>
    <name evidence="4" type="ORF">GE061_002823</name>
</gene>
<dbReference type="Gene3D" id="3.30.1370.10">
    <property type="entry name" value="K Homology domain, type 1"/>
    <property type="match status" value="6"/>
</dbReference>
<dbReference type="Proteomes" id="UP000466442">
    <property type="component" value="Unassembled WGS sequence"/>
</dbReference>
<protein>
    <recommendedName>
        <fullName evidence="3">K Homology domain-containing protein</fullName>
    </recommendedName>
</protein>
<reference evidence="4" key="1">
    <citation type="journal article" date="2021" name="Mol. Ecol. Resour.">
        <title>Apolygus lucorum genome provides insights into omnivorousness and mesophyll feeding.</title>
        <authorList>
            <person name="Liu Y."/>
            <person name="Liu H."/>
            <person name="Wang H."/>
            <person name="Huang T."/>
            <person name="Liu B."/>
            <person name="Yang B."/>
            <person name="Yin L."/>
            <person name="Li B."/>
            <person name="Zhang Y."/>
            <person name="Zhang S."/>
            <person name="Jiang F."/>
            <person name="Zhang X."/>
            <person name="Ren Y."/>
            <person name="Wang B."/>
            <person name="Wang S."/>
            <person name="Lu Y."/>
            <person name="Wu K."/>
            <person name="Fan W."/>
            <person name="Wang G."/>
        </authorList>
    </citation>
    <scope>NUCLEOTIDE SEQUENCE</scope>
    <source>
        <strain evidence="4">12Hb</strain>
    </source>
</reference>
<feature type="compositionally biased region" description="Polar residues" evidence="2">
    <location>
        <begin position="277"/>
        <end position="290"/>
    </location>
</feature>
<feature type="domain" description="K Homology" evidence="3">
    <location>
        <begin position="961"/>
        <end position="1033"/>
    </location>
</feature>
<dbReference type="Pfam" id="PF00013">
    <property type="entry name" value="KH_1"/>
    <property type="match status" value="3"/>
</dbReference>
<feature type="compositionally biased region" description="Basic and acidic residues" evidence="2">
    <location>
        <begin position="18"/>
        <end position="58"/>
    </location>
</feature>
<feature type="domain" description="K Homology" evidence="3">
    <location>
        <begin position="1042"/>
        <end position="1106"/>
    </location>
</feature>